<keyword evidence="1" id="KW-0732">Signal</keyword>
<dbReference type="OrthoDB" id="10006218at2759"/>
<dbReference type="PANTHER" id="PTHR24257:SF17">
    <property type="match status" value="1"/>
</dbReference>
<dbReference type="PROSITE" id="PS50240">
    <property type="entry name" value="TRYPSIN_DOM"/>
    <property type="match status" value="1"/>
</dbReference>
<accession>A0A8S4NY24</accession>
<keyword evidence="4" id="KW-1185">Reference proteome</keyword>
<dbReference type="GO" id="GO:0004252">
    <property type="term" value="F:serine-type endopeptidase activity"/>
    <property type="evidence" value="ECO:0007669"/>
    <property type="project" value="InterPro"/>
</dbReference>
<proteinExistence type="predicted"/>
<reference evidence="3" key="1">
    <citation type="submission" date="2022-03" db="EMBL/GenBank/DDBJ databases">
        <authorList>
            <person name="Martin C."/>
        </authorList>
    </citation>
    <scope>NUCLEOTIDE SEQUENCE</scope>
</reference>
<dbReference type="InterPro" id="IPR050850">
    <property type="entry name" value="Peptidase_S1_Elastase_sf"/>
</dbReference>
<comment type="caution">
    <text evidence="3">The sequence shown here is derived from an EMBL/GenBank/DDBJ whole genome shotgun (WGS) entry which is preliminary data.</text>
</comment>
<dbReference type="InterPro" id="IPR043504">
    <property type="entry name" value="Peptidase_S1_PA_chymotrypsin"/>
</dbReference>
<dbReference type="GO" id="GO:0006508">
    <property type="term" value="P:proteolysis"/>
    <property type="evidence" value="ECO:0007669"/>
    <property type="project" value="InterPro"/>
</dbReference>
<dbReference type="CDD" id="cd00190">
    <property type="entry name" value="Tryp_SPc"/>
    <property type="match status" value="1"/>
</dbReference>
<name>A0A8S4NY24_OWEFU</name>
<protein>
    <recommendedName>
        <fullName evidence="2">Peptidase S1 domain-containing protein</fullName>
    </recommendedName>
</protein>
<sequence>MLLGTYVILVAISIVKCAPSSQIISGVEAIKGEFPSMLSLQRFNSATGWSHVCGATLINFEHSITAATCFLQSSNATEYRVVAGLHELVNTPEQQFLTVSTIDINPSFANDPANGYPNNIAVLRHQAATRTAYVNVIALPTTATYYDQFCNITGWGRYEGGEPAPVLRRAMDRVINDLDCNAAYPTININYNYHICFGDGQISACGVDHGGPIICPEPQGSPAIAGVNSFNDISCQNGPSVYTRVSTYLTWICSITQSC</sequence>
<evidence type="ECO:0000256" key="1">
    <source>
        <dbReference type="SAM" id="SignalP"/>
    </source>
</evidence>
<feature type="chain" id="PRO_5035899065" description="Peptidase S1 domain-containing protein" evidence="1">
    <location>
        <begin position="18"/>
        <end position="259"/>
    </location>
</feature>
<dbReference type="SMART" id="SM00020">
    <property type="entry name" value="Tryp_SPc"/>
    <property type="match status" value="1"/>
</dbReference>
<feature type="domain" description="Peptidase S1" evidence="2">
    <location>
        <begin position="23"/>
        <end position="257"/>
    </location>
</feature>
<dbReference type="PANTHER" id="PTHR24257">
    <property type="entry name" value="CHYMOTRYPSIN-LIKE ELASTASE FAMILY MEMBER"/>
    <property type="match status" value="1"/>
</dbReference>
<dbReference type="Proteomes" id="UP000749559">
    <property type="component" value="Unassembled WGS sequence"/>
</dbReference>
<dbReference type="GO" id="GO:0005615">
    <property type="term" value="C:extracellular space"/>
    <property type="evidence" value="ECO:0007669"/>
    <property type="project" value="TreeGrafter"/>
</dbReference>
<evidence type="ECO:0000313" key="3">
    <source>
        <dbReference type="EMBL" id="CAH1786681.1"/>
    </source>
</evidence>
<dbReference type="EMBL" id="CAIIXF020000006">
    <property type="protein sequence ID" value="CAH1786681.1"/>
    <property type="molecule type" value="Genomic_DNA"/>
</dbReference>
<feature type="signal peptide" evidence="1">
    <location>
        <begin position="1"/>
        <end position="17"/>
    </location>
</feature>
<gene>
    <name evidence="3" type="ORF">OFUS_LOCUS12527</name>
</gene>
<organism evidence="3 4">
    <name type="scientific">Owenia fusiformis</name>
    <name type="common">Polychaete worm</name>
    <dbReference type="NCBI Taxonomy" id="6347"/>
    <lineage>
        <taxon>Eukaryota</taxon>
        <taxon>Metazoa</taxon>
        <taxon>Spiralia</taxon>
        <taxon>Lophotrochozoa</taxon>
        <taxon>Annelida</taxon>
        <taxon>Polychaeta</taxon>
        <taxon>Sedentaria</taxon>
        <taxon>Canalipalpata</taxon>
        <taxon>Sabellida</taxon>
        <taxon>Oweniida</taxon>
        <taxon>Oweniidae</taxon>
        <taxon>Owenia</taxon>
    </lineage>
</organism>
<dbReference type="Gene3D" id="2.40.10.10">
    <property type="entry name" value="Trypsin-like serine proteases"/>
    <property type="match status" value="1"/>
</dbReference>
<dbReference type="SUPFAM" id="SSF50494">
    <property type="entry name" value="Trypsin-like serine proteases"/>
    <property type="match status" value="1"/>
</dbReference>
<dbReference type="Pfam" id="PF00089">
    <property type="entry name" value="Trypsin"/>
    <property type="match status" value="1"/>
</dbReference>
<dbReference type="AlphaFoldDB" id="A0A8S4NY24"/>
<dbReference type="InterPro" id="IPR001254">
    <property type="entry name" value="Trypsin_dom"/>
</dbReference>
<dbReference type="InterPro" id="IPR009003">
    <property type="entry name" value="Peptidase_S1_PA"/>
</dbReference>
<evidence type="ECO:0000259" key="2">
    <source>
        <dbReference type="PROSITE" id="PS50240"/>
    </source>
</evidence>
<evidence type="ECO:0000313" key="4">
    <source>
        <dbReference type="Proteomes" id="UP000749559"/>
    </source>
</evidence>